<dbReference type="Gene3D" id="2.130.10.10">
    <property type="entry name" value="YVTN repeat-like/Quinoprotein amine dehydrogenase"/>
    <property type="match status" value="1"/>
</dbReference>
<dbReference type="InterPro" id="IPR036322">
    <property type="entry name" value="WD40_repeat_dom_sf"/>
</dbReference>
<evidence type="ECO:0000256" key="1">
    <source>
        <dbReference type="ARBA" id="ARBA00022574"/>
    </source>
</evidence>
<evidence type="ECO:0000256" key="4">
    <source>
        <dbReference type="SAM" id="MobiDB-lite"/>
    </source>
</evidence>
<dbReference type="PANTHER" id="PTHR44472:SF1">
    <property type="entry name" value="DDB1 AND CUL4 ASSOCIATED FACTOR 4"/>
    <property type="match status" value="1"/>
</dbReference>
<dbReference type="SUPFAM" id="SSF50978">
    <property type="entry name" value="WD40 repeat-like"/>
    <property type="match status" value="1"/>
</dbReference>
<protein>
    <submittedName>
        <fullName evidence="5">Uncharacterized protein</fullName>
    </submittedName>
</protein>
<dbReference type="InterPro" id="IPR052254">
    <property type="entry name" value="CUL4-DDB1_E3_ligase_receptor"/>
</dbReference>
<dbReference type="PANTHER" id="PTHR44472">
    <property type="entry name" value="DDB1- AND CUL4-ASSOCIATED FACTOR 4-RELATED"/>
    <property type="match status" value="1"/>
</dbReference>
<dbReference type="OrthoDB" id="128867at2759"/>
<proteinExistence type="predicted"/>
<dbReference type="InterPro" id="IPR015943">
    <property type="entry name" value="WD40/YVTN_repeat-like_dom_sf"/>
</dbReference>
<dbReference type="InterPro" id="IPR001680">
    <property type="entry name" value="WD40_rpt"/>
</dbReference>
<evidence type="ECO:0000256" key="3">
    <source>
        <dbReference type="PROSITE-ProRule" id="PRU00221"/>
    </source>
</evidence>
<feature type="region of interest" description="Disordered" evidence="4">
    <location>
        <begin position="20"/>
        <end position="74"/>
    </location>
</feature>
<name>A0A371DLY5_9APHY</name>
<accession>A0A371DLY5</accession>
<dbReference type="AlphaFoldDB" id="A0A371DLY5"/>
<evidence type="ECO:0000313" key="5">
    <source>
        <dbReference type="EMBL" id="RDX53534.1"/>
    </source>
</evidence>
<organism evidence="5 6">
    <name type="scientific">Lentinus brumalis</name>
    <dbReference type="NCBI Taxonomy" id="2498619"/>
    <lineage>
        <taxon>Eukaryota</taxon>
        <taxon>Fungi</taxon>
        <taxon>Dikarya</taxon>
        <taxon>Basidiomycota</taxon>
        <taxon>Agaricomycotina</taxon>
        <taxon>Agaricomycetes</taxon>
        <taxon>Polyporales</taxon>
        <taxon>Polyporaceae</taxon>
        <taxon>Lentinus</taxon>
    </lineage>
</organism>
<evidence type="ECO:0000256" key="2">
    <source>
        <dbReference type="ARBA" id="ARBA00022737"/>
    </source>
</evidence>
<dbReference type="PROSITE" id="PS50082">
    <property type="entry name" value="WD_REPEATS_2"/>
    <property type="match status" value="1"/>
</dbReference>
<reference evidence="5 6" key="1">
    <citation type="journal article" date="2018" name="Biotechnol. Biofuels">
        <title>Integrative visual omics of the white-rot fungus Polyporus brumalis exposes the biotechnological potential of its oxidative enzymes for delignifying raw plant biomass.</title>
        <authorList>
            <person name="Miyauchi S."/>
            <person name="Rancon A."/>
            <person name="Drula E."/>
            <person name="Hage H."/>
            <person name="Chaduli D."/>
            <person name="Favel A."/>
            <person name="Grisel S."/>
            <person name="Henrissat B."/>
            <person name="Herpoel-Gimbert I."/>
            <person name="Ruiz-Duenas F.J."/>
            <person name="Chevret D."/>
            <person name="Hainaut M."/>
            <person name="Lin J."/>
            <person name="Wang M."/>
            <person name="Pangilinan J."/>
            <person name="Lipzen A."/>
            <person name="Lesage-Meessen L."/>
            <person name="Navarro D."/>
            <person name="Riley R."/>
            <person name="Grigoriev I.V."/>
            <person name="Zhou S."/>
            <person name="Raouche S."/>
            <person name="Rosso M.N."/>
        </authorList>
    </citation>
    <scope>NUCLEOTIDE SEQUENCE [LARGE SCALE GENOMIC DNA]</scope>
    <source>
        <strain evidence="5 6">BRFM 1820</strain>
    </source>
</reference>
<gene>
    <name evidence="5" type="ORF">OH76DRAFT_1399460</name>
</gene>
<keyword evidence="2" id="KW-0677">Repeat</keyword>
<dbReference type="Proteomes" id="UP000256964">
    <property type="component" value="Unassembled WGS sequence"/>
</dbReference>
<keyword evidence="6" id="KW-1185">Reference proteome</keyword>
<keyword evidence="1 3" id="KW-0853">WD repeat</keyword>
<dbReference type="STRING" id="139420.A0A371DLY5"/>
<dbReference type="EMBL" id="KZ857387">
    <property type="protein sequence ID" value="RDX53534.1"/>
    <property type="molecule type" value="Genomic_DNA"/>
</dbReference>
<feature type="compositionally biased region" description="Polar residues" evidence="4">
    <location>
        <begin position="27"/>
        <end position="40"/>
    </location>
</feature>
<feature type="repeat" description="WD" evidence="3">
    <location>
        <begin position="347"/>
        <end position="381"/>
    </location>
</feature>
<sequence length="435" mass="48168">MPRDLPGLYWDEEKKRYFPISFRPAGSTPTHPAATASQPQEHGKRRRRSPRRTSSDSPSPKRQHAADDAQSPNAWRSFNALRGSALTVHRRRCVHELEMGCLAEGVSKVENIPISFDGPITALCTKITANHNKQLLIGDMTGWLYSLDPQDPVAAMREFGLRSQITSITRSGSVCMVTSLGSPARLLATRDDAIGLWVLREIPPTICSDVWCGQVWGRRATVGGRKGLICFQDIERDSYIRLQQSSDILSLCLQDENITYIGMRNGVISRWDSRGATGKTDMIVNMSEAHDSAGRGAASVDHLRIVHGYELLVRTMRGDLETHDLRFLRDQAPILQLKGHVPSYESILGIAVDPGEKFIFAGGGDSRLRIWSLKTGQLLPTHGADVPVTLDGHIARPTQPIRAMEIVEDDSKAYLWMARGSSLSKVDLGLRGLFI</sequence>
<evidence type="ECO:0000313" key="6">
    <source>
        <dbReference type="Proteomes" id="UP000256964"/>
    </source>
</evidence>